<dbReference type="EMBL" id="JADWYK010000009">
    <property type="protein sequence ID" value="MBG8554952.1"/>
    <property type="molecule type" value="Genomic_DNA"/>
</dbReference>
<dbReference type="Pfam" id="PF10107">
    <property type="entry name" value="Endonuc_Holl"/>
    <property type="match status" value="1"/>
</dbReference>
<reference evidence="3 4" key="1">
    <citation type="submission" date="2020-11" db="EMBL/GenBank/DDBJ databases">
        <title>Hymenobacter sp.</title>
        <authorList>
            <person name="Kim M.K."/>
        </authorList>
    </citation>
    <scope>NUCLEOTIDE SEQUENCE [LARGE SCALE GENOMIC DNA]</scope>
    <source>
        <strain evidence="3 4">BT594</strain>
    </source>
</reference>
<dbReference type="InterPro" id="IPR019287">
    <property type="entry name" value="Hday_junct_resolvase-rel_dom"/>
</dbReference>
<evidence type="ECO:0000313" key="4">
    <source>
        <dbReference type="Proteomes" id="UP000601099"/>
    </source>
</evidence>
<feature type="coiled-coil region" evidence="1">
    <location>
        <begin position="48"/>
        <end position="75"/>
    </location>
</feature>
<proteinExistence type="predicted"/>
<dbReference type="Proteomes" id="UP000601099">
    <property type="component" value="Unassembled WGS sequence"/>
</dbReference>
<sequence>MFEWPAALLLLGLIVVCVFYYQTVKALLASKLKVEHLSTYSQSLNNTISTNQEQNQALKMTIEALQLKLEETYSNMPALIREQVYEQVEQYKKSEVEYLRATLAASAKQAAMADLENWKAQNEMFFRQDAINRSQAVIMGKVTEHLIPFQNGFPFNPKEARFIGSPIDMIVFDGIDNEDVVDVYMLEIKTGDSSLSKRQRLIRDAVMNGRVHWRELRL</sequence>
<organism evidence="3 4">
    <name type="scientific">Hymenobacter guriensis</name>
    <dbReference type="NCBI Taxonomy" id="2793065"/>
    <lineage>
        <taxon>Bacteria</taxon>
        <taxon>Pseudomonadati</taxon>
        <taxon>Bacteroidota</taxon>
        <taxon>Cytophagia</taxon>
        <taxon>Cytophagales</taxon>
        <taxon>Hymenobacteraceae</taxon>
        <taxon>Hymenobacter</taxon>
    </lineage>
</organism>
<dbReference type="RefSeq" id="WP_196955966.1">
    <property type="nucleotide sequence ID" value="NZ_JADWYK010000009.1"/>
</dbReference>
<feature type="domain" description="Holliday junction resolvase-related" evidence="2">
    <location>
        <begin position="74"/>
        <end position="217"/>
    </location>
</feature>
<evidence type="ECO:0000259" key="2">
    <source>
        <dbReference type="Pfam" id="PF10107"/>
    </source>
</evidence>
<accession>A0ABS0L4D4</accession>
<keyword evidence="4" id="KW-1185">Reference proteome</keyword>
<name>A0ABS0L4D4_9BACT</name>
<comment type="caution">
    <text evidence="3">The sequence shown here is derived from an EMBL/GenBank/DDBJ whole genome shotgun (WGS) entry which is preliminary data.</text>
</comment>
<protein>
    <recommendedName>
        <fullName evidence="2">Holliday junction resolvase-related domain-containing protein</fullName>
    </recommendedName>
</protein>
<gene>
    <name evidence="3" type="ORF">I5L79_15455</name>
</gene>
<evidence type="ECO:0000256" key="1">
    <source>
        <dbReference type="SAM" id="Coils"/>
    </source>
</evidence>
<keyword evidence="1" id="KW-0175">Coiled coil</keyword>
<evidence type="ECO:0000313" key="3">
    <source>
        <dbReference type="EMBL" id="MBG8554952.1"/>
    </source>
</evidence>